<proteinExistence type="predicted"/>
<dbReference type="PaxDb" id="3708-A0A078GCU3"/>
<gene>
    <name evidence="1" type="primary">BnaC03g42730D</name>
    <name evidence="1" type="ORF">GSBRNA2T00026491001</name>
</gene>
<evidence type="ECO:0000313" key="2">
    <source>
        <dbReference type="Proteomes" id="UP000028999"/>
    </source>
</evidence>
<sequence length="122" mass="13792">MKYCSLDLGLSPVTSSLQPCRRDSTVNQSLTIRPKEVNAFSNGKVREHDLVEFQIRAIIEMASKERGITALELAPMRLESPLVFSLKRSVKSFLEKRKKRNKSFAPYSYTYTSTSSSSSHNS</sequence>
<dbReference type="STRING" id="3708.A0A078GCU3"/>
<dbReference type="Gramene" id="CDY24300">
    <property type="protein sequence ID" value="CDY24300"/>
    <property type="gene ID" value="GSBRNA2T00026491001"/>
</dbReference>
<name>A0A078GCU3_BRANA</name>
<evidence type="ECO:0000313" key="1">
    <source>
        <dbReference type="EMBL" id="CDY24300.1"/>
    </source>
</evidence>
<accession>A0A078GCU3</accession>
<dbReference type="GO" id="GO:0009611">
    <property type="term" value="P:response to wounding"/>
    <property type="evidence" value="ECO:0000318"/>
    <property type="project" value="GO_Central"/>
</dbReference>
<dbReference type="EMBL" id="LK032156">
    <property type="protein sequence ID" value="CDY24300.1"/>
    <property type="molecule type" value="Genomic_DNA"/>
</dbReference>
<dbReference type="GO" id="GO:0031347">
    <property type="term" value="P:regulation of defense response"/>
    <property type="evidence" value="ECO:0000318"/>
    <property type="project" value="GO_Central"/>
</dbReference>
<dbReference type="AlphaFoldDB" id="A0A078GCU3"/>
<dbReference type="GO" id="GO:2000022">
    <property type="term" value="P:regulation of jasmonic acid mediated signaling pathway"/>
    <property type="evidence" value="ECO:0000318"/>
    <property type="project" value="GO_Central"/>
</dbReference>
<reference evidence="1 2" key="1">
    <citation type="journal article" date="2014" name="Science">
        <title>Plant genetics. Early allopolyploid evolution in the post-Neolithic Brassica napus oilseed genome.</title>
        <authorList>
            <person name="Chalhoub B."/>
            <person name="Denoeud F."/>
            <person name="Liu S."/>
            <person name="Parkin I.A."/>
            <person name="Tang H."/>
            <person name="Wang X."/>
            <person name="Chiquet J."/>
            <person name="Belcram H."/>
            <person name="Tong C."/>
            <person name="Samans B."/>
            <person name="Correa M."/>
            <person name="Da Silva C."/>
            <person name="Just J."/>
            <person name="Falentin C."/>
            <person name="Koh C.S."/>
            <person name="Le Clainche I."/>
            <person name="Bernard M."/>
            <person name="Bento P."/>
            <person name="Noel B."/>
            <person name="Labadie K."/>
            <person name="Alberti A."/>
            <person name="Charles M."/>
            <person name="Arnaud D."/>
            <person name="Guo H."/>
            <person name="Daviaud C."/>
            <person name="Alamery S."/>
            <person name="Jabbari K."/>
            <person name="Zhao M."/>
            <person name="Edger P.P."/>
            <person name="Chelaifa H."/>
            <person name="Tack D."/>
            <person name="Lassalle G."/>
            <person name="Mestiri I."/>
            <person name="Schnel N."/>
            <person name="Le Paslier M.C."/>
            <person name="Fan G."/>
            <person name="Renault V."/>
            <person name="Bayer P.E."/>
            <person name="Golicz A.A."/>
            <person name="Manoli S."/>
            <person name="Lee T.H."/>
            <person name="Thi V.H."/>
            <person name="Chalabi S."/>
            <person name="Hu Q."/>
            <person name="Fan C."/>
            <person name="Tollenaere R."/>
            <person name="Lu Y."/>
            <person name="Battail C."/>
            <person name="Shen J."/>
            <person name="Sidebottom C.H."/>
            <person name="Wang X."/>
            <person name="Canaguier A."/>
            <person name="Chauveau A."/>
            <person name="Berard A."/>
            <person name="Deniot G."/>
            <person name="Guan M."/>
            <person name="Liu Z."/>
            <person name="Sun F."/>
            <person name="Lim Y.P."/>
            <person name="Lyons E."/>
            <person name="Town C.D."/>
            <person name="Bancroft I."/>
            <person name="Wang X."/>
            <person name="Meng J."/>
            <person name="Ma J."/>
            <person name="Pires J.C."/>
            <person name="King G.J."/>
            <person name="Brunel D."/>
            <person name="Delourme R."/>
            <person name="Renard M."/>
            <person name="Aury J.M."/>
            <person name="Adams K.L."/>
            <person name="Batley J."/>
            <person name="Snowdon R.J."/>
            <person name="Tost J."/>
            <person name="Edwards D."/>
            <person name="Zhou Y."/>
            <person name="Hua W."/>
            <person name="Sharpe A.G."/>
            <person name="Paterson A.H."/>
            <person name="Guan C."/>
            <person name="Wincker P."/>
        </authorList>
    </citation>
    <scope>NUCLEOTIDE SEQUENCE [LARGE SCALE GENOMIC DNA]</scope>
    <source>
        <strain evidence="2">cv. Darmor-bzh</strain>
    </source>
</reference>
<keyword evidence="2" id="KW-1185">Reference proteome</keyword>
<dbReference type="GO" id="GO:0005634">
    <property type="term" value="C:nucleus"/>
    <property type="evidence" value="ECO:0000318"/>
    <property type="project" value="GO_Central"/>
</dbReference>
<dbReference type="Proteomes" id="UP000028999">
    <property type="component" value="Unassembled WGS sequence"/>
</dbReference>
<organism evidence="1 2">
    <name type="scientific">Brassica napus</name>
    <name type="common">Rape</name>
    <dbReference type="NCBI Taxonomy" id="3708"/>
    <lineage>
        <taxon>Eukaryota</taxon>
        <taxon>Viridiplantae</taxon>
        <taxon>Streptophyta</taxon>
        <taxon>Embryophyta</taxon>
        <taxon>Tracheophyta</taxon>
        <taxon>Spermatophyta</taxon>
        <taxon>Magnoliopsida</taxon>
        <taxon>eudicotyledons</taxon>
        <taxon>Gunneridae</taxon>
        <taxon>Pentapetalae</taxon>
        <taxon>rosids</taxon>
        <taxon>malvids</taxon>
        <taxon>Brassicales</taxon>
        <taxon>Brassicaceae</taxon>
        <taxon>Brassiceae</taxon>
        <taxon>Brassica</taxon>
    </lineage>
</organism>
<protein>
    <submittedName>
        <fullName evidence="1">BnaC03g42730D protein</fullName>
    </submittedName>
</protein>